<evidence type="ECO:0000256" key="5">
    <source>
        <dbReference type="ARBA" id="ARBA00022723"/>
    </source>
</evidence>
<evidence type="ECO:0000256" key="6">
    <source>
        <dbReference type="ARBA" id="ARBA00022801"/>
    </source>
</evidence>
<evidence type="ECO:0000256" key="4">
    <source>
        <dbReference type="ARBA" id="ARBA00022722"/>
    </source>
</evidence>
<organism evidence="9">
    <name type="scientific">Schizaphis graminum</name>
    <name type="common">Green bug aphid</name>
    <dbReference type="NCBI Taxonomy" id="13262"/>
    <lineage>
        <taxon>Eukaryota</taxon>
        <taxon>Metazoa</taxon>
        <taxon>Ecdysozoa</taxon>
        <taxon>Arthropoda</taxon>
        <taxon>Hexapoda</taxon>
        <taxon>Insecta</taxon>
        <taxon>Pterygota</taxon>
        <taxon>Neoptera</taxon>
        <taxon>Paraneoptera</taxon>
        <taxon>Hemiptera</taxon>
        <taxon>Sternorrhyncha</taxon>
        <taxon>Aphidomorpha</taxon>
        <taxon>Aphidoidea</taxon>
        <taxon>Aphididae</taxon>
        <taxon>Aphidini</taxon>
        <taxon>Schizaphis</taxon>
    </lineage>
</organism>
<dbReference type="AlphaFoldDB" id="A0A2S2NHI2"/>
<sequence length="343" mass="39197">MNLTHFQQIVNLVGPSIKKQETYWREPIGVEERLLITLRFLATGVNFKQLAFNFMRGASTIGLIVFETCNAIWTILQPIFMAVPTEDTWRTIAVRYNSLWNFPHCVGSIDGKHFRVQKFANTGSRNINYKGFFSVQLLACADADGCFTTIDVGDLGRNSDGGVFRSSRLGRWLQRGELGLPEPESLPFDDDEVKIPYFFCGDEAFPLKLYLMRPFPQRNLTNKRRIFNYRLSRARKSVECAFGMLVSKFKLFQGPMVCSEKTAISIIKCACVLHNFIRKTEGQHSEPMAFLETSEVITTELNLTDNEDITRNLNTATGLRDYLSDYFVKPNASLPWQNNYTVT</sequence>
<evidence type="ECO:0000256" key="3">
    <source>
        <dbReference type="ARBA" id="ARBA00006958"/>
    </source>
</evidence>
<name>A0A2S2NHI2_SCHGA</name>
<dbReference type="GO" id="GO:0046872">
    <property type="term" value="F:metal ion binding"/>
    <property type="evidence" value="ECO:0007669"/>
    <property type="project" value="UniProtKB-KW"/>
</dbReference>
<comment type="similarity">
    <text evidence="3">Belongs to the HARBI1 family.</text>
</comment>
<keyword evidence="4" id="KW-0540">Nuclease</keyword>
<gene>
    <name evidence="9" type="primary">harbi1_12</name>
    <name evidence="9" type="ORF">g.9303</name>
</gene>
<reference evidence="9" key="1">
    <citation type="submission" date="2018-04" db="EMBL/GenBank/DDBJ databases">
        <title>Transcriptome of Schizaphis graminum biotype I.</title>
        <authorList>
            <person name="Scully E.D."/>
            <person name="Geib S.M."/>
            <person name="Palmer N.A."/>
            <person name="Koch K."/>
            <person name="Bradshaw J."/>
            <person name="Heng-Moss T."/>
            <person name="Sarath G."/>
        </authorList>
    </citation>
    <scope>NUCLEOTIDE SEQUENCE</scope>
</reference>
<protein>
    <submittedName>
        <fullName evidence="9">Putative nuclease HARBI1</fullName>
    </submittedName>
</protein>
<comment type="subcellular location">
    <subcellularLocation>
        <location evidence="2">Nucleus</location>
    </subcellularLocation>
</comment>
<evidence type="ECO:0000256" key="2">
    <source>
        <dbReference type="ARBA" id="ARBA00004123"/>
    </source>
</evidence>
<dbReference type="GO" id="GO:0005634">
    <property type="term" value="C:nucleus"/>
    <property type="evidence" value="ECO:0007669"/>
    <property type="project" value="UniProtKB-SubCell"/>
</dbReference>
<keyword evidence="6" id="KW-0378">Hydrolase</keyword>
<comment type="cofactor">
    <cofactor evidence="1">
        <name>a divalent metal cation</name>
        <dbReference type="ChEBI" id="CHEBI:60240"/>
    </cofactor>
</comment>
<evidence type="ECO:0000256" key="7">
    <source>
        <dbReference type="ARBA" id="ARBA00023242"/>
    </source>
</evidence>
<dbReference type="InterPro" id="IPR027806">
    <property type="entry name" value="HARBI1_dom"/>
</dbReference>
<keyword evidence="7" id="KW-0539">Nucleus</keyword>
<feature type="domain" description="DDE Tnp4" evidence="8">
    <location>
        <begin position="109"/>
        <end position="275"/>
    </location>
</feature>
<dbReference type="EMBL" id="GGMR01004042">
    <property type="protein sequence ID" value="MBY16661.1"/>
    <property type="molecule type" value="Transcribed_RNA"/>
</dbReference>
<accession>A0A2S2NHI2</accession>
<dbReference type="GO" id="GO:0016787">
    <property type="term" value="F:hydrolase activity"/>
    <property type="evidence" value="ECO:0007669"/>
    <property type="project" value="UniProtKB-KW"/>
</dbReference>
<proteinExistence type="inferred from homology"/>
<evidence type="ECO:0000256" key="1">
    <source>
        <dbReference type="ARBA" id="ARBA00001968"/>
    </source>
</evidence>
<keyword evidence="5" id="KW-0479">Metal-binding</keyword>
<evidence type="ECO:0000313" key="9">
    <source>
        <dbReference type="EMBL" id="MBY16661.1"/>
    </source>
</evidence>
<dbReference type="PANTHER" id="PTHR22930">
    <property type="match status" value="1"/>
</dbReference>
<dbReference type="Pfam" id="PF13359">
    <property type="entry name" value="DDE_Tnp_4"/>
    <property type="match status" value="1"/>
</dbReference>
<dbReference type="PANTHER" id="PTHR22930:SF269">
    <property type="entry name" value="NUCLEASE HARBI1-LIKE PROTEIN"/>
    <property type="match status" value="1"/>
</dbReference>
<evidence type="ECO:0000259" key="8">
    <source>
        <dbReference type="Pfam" id="PF13359"/>
    </source>
</evidence>
<dbReference type="InterPro" id="IPR045249">
    <property type="entry name" value="HARBI1-like"/>
</dbReference>
<dbReference type="GO" id="GO:0004518">
    <property type="term" value="F:nuclease activity"/>
    <property type="evidence" value="ECO:0007669"/>
    <property type="project" value="UniProtKB-KW"/>
</dbReference>